<keyword evidence="1" id="KW-1133">Transmembrane helix</keyword>
<feature type="transmembrane region" description="Helical" evidence="1">
    <location>
        <begin position="41"/>
        <end position="60"/>
    </location>
</feature>
<organism evidence="2">
    <name type="scientific">Utricularia reniformis</name>
    <dbReference type="NCBI Taxonomy" id="192314"/>
    <lineage>
        <taxon>Eukaryota</taxon>
        <taxon>Viridiplantae</taxon>
        <taxon>Streptophyta</taxon>
        <taxon>Embryophyta</taxon>
        <taxon>Tracheophyta</taxon>
        <taxon>Spermatophyta</taxon>
        <taxon>Magnoliopsida</taxon>
        <taxon>eudicotyledons</taxon>
        <taxon>Gunneridae</taxon>
        <taxon>Pentapetalae</taxon>
        <taxon>asterids</taxon>
        <taxon>lamiids</taxon>
        <taxon>Lamiales</taxon>
        <taxon>Lentibulariaceae</taxon>
        <taxon>Utricularia</taxon>
    </lineage>
</organism>
<gene>
    <name evidence="2" type="ORF">AEK19_MT2023</name>
</gene>
<accession>A0A1Y0B442</accession>
<evidence type="ECO:0000313" key="2">
    <source>
        <dbReference type="EMBL" id="ART32182.1"/>
    </source>
</evidence>
<keyword evidence="2" id="KW-0496">Mitochondrion</keyword>
<dbReference type="EMBL" id="KY774314">
    <property type="protein sequence ID" value="ART32182.1"/>
    <property type="molecule type" value="Genomic_DNA"/>
</dbReference>
<proteinExistence type="predicted"/>
<keyword evidence="1" id="KW-0472">Membrane</keyword>
<dbReference type="AlphaFoldDB" id="A0A1Y0B442"/>
<name>A0A1Y0B442_9LAMI</name>
<reference evidence="2" key="1">
    <citation type="submission" date="2017-03" db="EMBL/GenBank/DDBJ databases">
        <title>The mitochondrial genome of the carnivorous plant Utricularia reniformis (Lentibulariaceae): structure, comparative analysis and evolutionary landmarks.</title>
        <authorList>
            <person name="Silva S.R."/>
            <person name="Alvarenga D.O."/>
            <person name="Michael T.P."/>
            <person name="Miranda V.F.O."/>
            <person name="Varani A.M."/>
        </authorList>
    </citation>
    <scope>NUCLEOTIDE SEQUENCE</scope>
</reference>
<sequence length="85" mass="9281">MVVVASLGISPCKMIGRAELRNGLYLLQDLLLKSNVASSNLVLLLLMLADMPLTVLYVIFGIGHPSYFAMHHINKVARSLHSCTS</sequence>
<protein>
    <submittedName>
        <fullName evidence="2">Uncharacterized protein</fullName>
    </submittedName>
</protein>
<keyword evidence="1" id="KW-0812">Transmembrane</keyword>
<geneLocation type="mitochondrion" evidence="2"/>
<evidence type="ECO:0000256" key="1">
    <source>
        <dbReference type="SAM" id="Phobius"/>
    </source>
</evidence>